<dbReference type="AlphaFoldDB" id="A0A0D8XGD0"/>
<dbReference type="Proteomes" id="UP000053766">
    <property type="component" value="Unassembled WGS sequence"/>
</dbReference>
<reference evidence="1 2" key="1">
    <citation type="submission" date="2013-11" db="EMBL/GenBank/DDBJ databases">
        <title>Draft genome of the bovine lungworm Dictyocaulus viviparus.</title>
        <authorList>
            <person name="Mitreva M."/>
        </authorList>
    </citation>
    <scope>NUCLEOTIDE SEQUENCE [LARGE SCALE GENOMIC DNA]</scope>
    <source>
        <strain evidence="1 2">HannoverDv2000</strain>
    </source>
</reference>
<organism evidence="1 2">
    <name type="scientific">Dictyocaulus viviparus</name>
    <name type="common">Bovine lungworm</name>
    <dbReference type="NCBI Taxonomy" id="29172"/>
    <lineage>
        <taxon>Eukaryota</taxon>
        <taxon>Metazoa</taxon>
        <taxon>Ecdysozoa</taxon>
        <taxon>Nematoda</taxon>
        <taxon>Chromadorea</taxon>
        <taxon>Rhabditida</taxon>
        <taxon>Rhabditina</taxon>
        <taxon>Rhabditomorpha</taxon>
        <taxon>Strongyloidea</taxon>
        <taxon>Metastrongylidae</taxon>
        <taxon>Dictyocaulus</taxon>
    </lineage>
</organism>
<name>A0A0D8XGD0_DICVI</name>
<proteinExistence type="predicted"/>
<evidence type="ECO:0000313" key="2">
    <source>
        <dbReference type="Proteomes" id="UP000053766"/>
    </source>
</evidence>
<sequence length="386" mass="43705">MHKFYRKQYREDDKIERLSGFMRTASSSLLVHRVPSSSWLKDAIEIFMIKLHSRTSYALWLHSQQLNIILLLLTFQYVNATSDQFISTEKTPFLIEKDIFSSDKLKQFSLSSSKEKEHDNSTTTSKKTPLTLKKDFYVKFGLTENAKESKPTKIISPAPELFDKVNGTKNHLRSKELEGSGLDGRISVTRTMISSYTTEIPKKNVFLSGFFGSKDLESASYNNTTTPPGFFVSTQPNKTKINEVNGMYEGILRRNTSSLAKKDLLTVTDPSDLTQAIEERSDFVKKMVNSSVARNLTNTIAFADLKKGKENVEHIIVKTTKSGVIFNGSRRGAVEGSTVAFSKKIKNAIQGIIREELPTTSHVCKELFRIYQRRWVPRLSVSMAVN</sequence>
<reference evidence="2" key="2">
    <citation type="journal article" date="2016" name="Sci. Rep.">
        <title>Dictyocaulus viviparus genome, variome and transcriptome elucidate lungworm biology and support future intervention.</title>
        <authorList>
            <person name="McNulty S.N."/>
            <person name="Strube C."/>
            <person name="Rosa B.A."/>
            <person name="Martin J.C."/>
            <person name="Tyagi R."/>
            <person name="Choi Y.J."/>
            <person name="Wang Q."/>
            <person name="Hallsworth Pepin K."/>
            <person name="Zhang X."/>
            <person name="Ozersky P."/>
            <person name="Wilson R.K."/>
            <person name="Sternberg P.W."/>
            <person name="Gasser R.B."/>
            <person name="Mitreva M."/>
        </authorList>
    </citation>
    <scope>NUCLEOTIDE SEQUENCE [LARGE SCALE GENOMIC DNA]</scope>
    <source>
        <strain evidence="2">HannoverDv2000</strain>
    </source>
</reference>
<gene>
    <name evidence="1" type="ORF">DICVIV_11209</name>
</gene>
<accession>A0A0D8XGD0</accession>
<protein>
    <submittedName>
        <fullName evidence="1">Uncharacterized protein</fullName>
    </submittedName>
</protein>
<dbReference type="EMBL" id="KN716624">
    <property type="protein sequence ID" value="KJH42794.1"/>
    <property type="molecule type" value="Genomic_DNA"/>
</dbReference>
<evidence type="ECO:0000313" key="1">
    <source>
        <dbReference type="EMBL" id="KJH42794.1"/>
    </source>
</evidence>
<keyword evidence="2" id="KW-1185">Reference proteome</keyword>